<reference evidence="1 2" key="1">
    <citation type="journal article" date="2024" name="J Genomics">
        <title>Draft genome sequencing and assembly of Favolaschia claudopus CIRM-BRFM 2984 isolated from oak limbs.</title>
        <authorList>
            <person name="Navarro D."/>
            <person name="Drula E."/>
            <person name="Chaduli D."/>
            <person name="Cazenave R."/>
            <person name="Ahrendt S."/>
            <person name="Wang J."/>
            <person name="Lipzen A."/>
            <person name="Daum C."/>
            <person name="Barry K."/>
            <person name="Grigoriev I.V."/>
            <person name="Favel A."/>
            <person name="Rosso M.N."/>
            <person name="Martin F."/>
        </authorList>
    </citation>
    <scope>NUCLEOTIDE SEQUENCE [LARGE SCALE GENOMIC DNA]</scope>
    <source>
        <strain evidence="1 2">CIRM-BRFM 2984</strain>
    </source>
</reference>
<feature type="non-terminal residue" evidence="1">
    <location>
        <position position="1"/>
    </location>
</feature>
<sequence length="218" mass="24549">CPGVMLDWSPGPIFTTYPWSVHSDECTAKLGHRPDRFTGEGDETRIWLRSETCASLCDAGTTECTPCRQILAAKPVNDLEARANDAPPHTPYQYLSHAQLVKMVHSSADEKNALQLKILNLTRQVARTSRRISDHKRLLMALATHDVPRLHHLIRLAVKQGVGIDEILRRIEDAAKRLYNVKSFSDSEKKFMRLIKRMAGRKAVYAMSKFLGLLSATT</sequence>
<feature type="non-terminal residue" evidence="1">
    <location>
        <position position="218"/>
    </location>
</feature>
<dbReference type="Proteomes" id="UP001362999">
    <property type="component" value="Unassembled WGS sequence"/>
</dbReference>
<proteinExistence type="predicted"/>
<gene>
    <name evidence="1" type="ORF">R3P38DRAFT_2476106</name>
</gene>
<dbReference type="EMBL" id="JAWWNJ010000075">
    <property type="protein sequence ID" value="KAK7006524.1"/>
    <property type="molecule type" value="Genomic_DNA"/>
</dbReference>
<accession>A0AAW0ACW3</accession>
<dbReference type="AlphaFoldDB" id="A0AAW0ACW3"/>
<organism evidence="1 2">
    <name type="scientific">Favolaschia claudopus</name>
    <dbReference type="NCBI Taxonomy" id="2862362"/>
    <lineage>
        <taxon>Eukaryota</taxon>
        <taxon>Fungi</taxon>
        <taxon>Dikarya</taxon>
        <taxon>Basidiomycota</taxon>
        <taxon>Agaricomycotina</taxon>
        <taxon>Agaricomycetes</taxon>
        <taxon>Agaricomycetidae</taxon>
        <taxon>Agaricales</taxon>
        <taxon>Marasmiineae</taxon>
        <taxon>Mycenaceae</taxon>
        <taxon>Favolaschia</taxon>
    </lineage>
</organism>
<evidence type="ECO:0000313" key="2">
    <source>
        <dbReference type="Proteomes" id="UP001362999"/>
    </source>
</evidence>
<keyword evidence="2" id="KW-1185">Reference proteome</keyword>
<comment type="caution">
    <text evidence="1">The sequence shown here is derived from an EMBL/GenBank/DDBJ whole genome shotgun (WGS) entry which is preliminary data.</text>
</comment>
<protein>
    <submittedName>
        <fullName evidence="1">Uncharacterized protein</fullName>
    </submittedName>
</protein>
<evidence type="ECO:0000313" key="1">
    <source>
        <dbReference type="EMBL" id="KAK7006524.1"/>
    </source>
</evidence>
<name>A0AAW0ACW3_9AGAR</name>